<dbReference type="GO" id="GO:0003824">
    <property type="term" value="F:catalytic activity"/>
    <property type="evidence" value="ECO:0007669"/>
    <property type="project" value="InterPro"/>
</dbReference>
<dbReference type="PRINTS" id="PR00332">
    <property type="entry name" value="HISTRIAD"/>
</dbReference>
<dbReference type="InterPro" id="IPR001310">
    <property type="entry name" value="Histidine_triad_HIT"/>
</dbReference>
<protein>
    <recommendedName>
        <fullName evidence="3">HIT domain-containing protein</fullName>
    </recommendedName>
</protein>
<dbReference type="Proteomes" id="UP000177279">
    <property type="component" value="Unassembled WGS sequence"/>
</dbReference>
<dbReference type="SUPFAM" id="SSF54197">
    <property type="entry name" value="HIT-like"/>
    <property type="match status" value="1"/>
</dbReference>
<dbReference type="InterPro" id="IPR011146">
    <property type="entry name" value="HIT-like"/>
</dbReference>
<dbReference type="Gene3D" id="3.30.428.10">
    <property type="entry name" value="HIT-like"/>
    <property type="match status" value="1"/>
</dbReference>
<evidence type="ECO:0000313" key="4">
    <source>
        <dbReference type="EMBL" id="OHA96386.1"/>
    </source>
</evidence>
<dbReference type="PANTHER" id="PTHR46648">
    <property type="entry name" value="HIT FAMILY PROTEIN 1"/>
    <property type="match status" value="1"/>
</dbReference>
<comment type="caution">
    <text evidence="4">The sequence shown here is derived from an EMBL/GenBank/DDBJ whole genome shotgun (WGS) entry which is preliminary data.</text>
</comment>
<dbReference type="EMBL" id="MHVS01000005">
    <property type="protein sequence ID" value="OHA96386.1"/>
    <property type="molecule type" value="Genomic_DNA"/>
</dbReference>
<dbReference type="AlphaFoldDB" id="A0A1G2TGG0"/>
<comment type="caution">
    <text evidence="2">Lacks conserved residue(s) required for the propagation of feature annotation.</text>
</comment>
<organism evidence="4 5">
    <name type="scientific">Candidatus Zambryskibacteria bacterium RIFCSPHIGHO2_02_FULL_43_37</name>
    <dbReference type="NCBI Taxonomy" id="1802749"/>
    <lineage>
        <taxon>Bacteria</taxon>
        <taxon>Candidatus Zambryskiibacteriota</taxon>
    </lineage>
</organism>
<dbReference type="InterPro" id="IPR036265">
    <property type="entry name" value="HIT-like_sf"/>
</dbReference>
<accession>A0A1G2TGG0</accession>
<evidence type="ECO:0000256" key="1">
    <source>
        <dbReference type="PIRSR" id="PIRSR601310-1"/>
    </source>
</evidence>
<evidence type="ECO:0000313" key="5">
    <source>
        <dbReference type="Proteomes" id="UP000177279"/>
    </source>
</evidence>
<feature type="active site" description="Tele-AMP-histidine intermediate" evidence="1">
    <location>
        <position position="94"/>
    </location>
</feature>
<gene>
    <name evidence="4" type="ORF">A3D49_00655</name>
</gene>
<evidence type="ECO:0000256" key="2">
    <source>
        <dbReference type="PROSITE-ProRule" id="PRU00464"/>
    </source>
</evidence>
<feature type="domain" description="HIT" evidence="3">
    <location>
        <begin position="7"/>
        <end position="108"/>
    </location>
</feature>
<sequence length="120" mass="13804">MHDPNCIFCKIASGEIPSYKVYEDDSFLAFMDINPRGVGHVQVIPKNHYRWVWNVENAGEYFEVVKKIALAQQEAFNTEMIRSQIFGDEVAHAHIWVWPNDASGDAKDFEGNAEKIKKFI</sequence>
<name>A0A1G2TGG0_9BACT</name>
<dbReference type="PANTHER" id="PTHR46648:SF1">
    <property type="entry name" value="ADENOSINE 5'-MONOPHOSPHORAMIDASE HNT1"/>
    <property type="match status" value="1"/>
</dbReference>
<dbReference type="GO" id="GO:0009117">
    <property type="term" value="P:nucleotide metabolic process"/>
    <property type="evidence" value="ECO:0007669"/>
    <property type="project" value="TreeGrafter"/>
</dbReference>
<evidence type="ECO:0000259" key="3">
    <source>
        <dbReference type="PROSITE" id="PS51084"/>
    </source>
</evidence>
<dbReference type="PROSITE" id="PS51084">
    <property type="entry name" value="HIT_2"/>
    <property type="match status" value="1"/>
</dbReference>
<proteinExistence type="predicted"/>
<dbReference type="Pfam" id="PF01230">
    <property type="entry name" value="HIT"/>
    <property type="match status" value="1"/>
</dbReference>
<reference evidence="4 5" key="1">
    <citation type="journal article" date="2016" name="Nat. Commun.">
        <title>Thousands of microbial genomes shed light on interconnected biogeochemical processes in an aquifer system.</title>
        <authorList>
            <person name="Anantharaman K."/>
            <person name="Brown C.T."/>
            <person name="Hug L.A."/>
            <person name="Sharon I."/>
            <person name="Castelle C.J."/>
            <person name="Probst A.J."/>
            <person name="Thomas B.C."/>
            <person name="Singh A."/>
            <person name="Wilkins M.J."/>
            <person name="Karaoz U."/>
            <person name="Brodie E.L."/>
            <person name="Williams K.H."/>
            <person name="Hubbard S.S."/>
            <person name="Banfield J.F."/>
        </authorList>
    </citation>
    <scope>NUCLEOTIDE SEQUENCE [LARGE SCALE GENOMIC DNA]</scope>
</reference>